<evidence type="ECO:0000259" key="5">
    <source>
        <dbReference type="Pfam" id="PF04542"/>
    </source>
</evidence>
<keyword evidence="2" id="KW-0805">Transcription regulation</keyword>
<evidence type="ECO:0000259" key="6">
    <source>
        <dbReference type="Pfam" id="PF08281"/>
    </source>
</evidence>
<dbReference type="PANTHER" id="PTHR43133">
    <property type="entry name" value="RNA POLYMERASE ECF-TYPE SIGMA FACTO"/>
    <property type="match status" value="1"/>
</dbReference>
<name>G0L7I7_ZOBGA</name>
<dbReference type="GO" id="GO:0006352">
    <property type="term" value="P:DNA-templated transcription initiation"/>
    <property type="evidence" value="ECO:0007669"/>
    <property type="project" value="InterPro"/>
</dbReference>
<evidence type="ECO:0000256" key="2">
    <source>
        <dbReference type="ARBA" id="ARBA00023015"/>
    </source>
</evidence>
<dbReference type="InterPro" id="IPR039425">
    <property type="entry name" value="RNA_pol_sigma-70-like"/>
</dbReference>
<comment type="similarity">
    <text evidence="1">Belongs to the sigma-70 factor family. ECF subfamily.</text>
</comment>
<dbReference type="InterPro" id="IPR014327">
    <property type="entry name" value="RNA_pol_sigma70_bacteroid"/>
</dbReference>
<keyword evidence="4" id="KW-0804">Transcription</keyword>
<dbReference type="InterPro" id="IPR013249">
    <property type="entry name" value="RNA_pol_sigma70_r4_t2"/>
</dbReference>
<dbReference type="AlphaFoldDB" id="G0L7I7"/>
<feature type="domain" description="RNA polymerase sigma factor 70 region 4 type 2" evidence="6">
    <location>
        <begin position="119"/>
        <end position="170"/>
    </location>
</feature>
<reference evidence="8" key="1">
    <citation type="submission" date="2009-07" db="EMBL/GenBank/DDBJ databases">
        <title>Complete genome sequence of Zobellia galactanivorans Dsij.</title>
        <authorList>
            <consortium name="Genoscope - CEA"/>
        </authorList>
    </citation>
    <scope>NUCLEOTIDE SEQUENCE [LARGE SCALE GENOMIC DNA]</scope>
    <source>
        <strain evidence="8">DSM 12802 / CCUG 47099 / CIP 106680 / NCIMB 13871 / Dsij</strain>
    </source>
</reference>
<gene>
    <name evidence="7" type="ordered locus">zobellia_3948</name>
</gene>
<dbReference type="GO" id="GO:0003677">
    <property type="term" value="F:DNA binding"/>
    <property type="evidence" value="ECO:0007669"/>
    <property type="project" value="InterPro"/>
</dbReference>
<dbReference type="InterPro" id="IPR007627">
    <property type="entry name" value="RNA_pol_sigma70_r2"/>
</dbReference>
<dbReference type="KEGG" id="zga:ZOBELLIA_3948"/>
<sequence length="174" mass="20731">MSDHLSDKELLDKVRLGDQESFRQVYDRYFNDLYGYTSALLQDRQLAEDLIQELFIHLWEKKSTIEIVHLKAYLTTALRRKIINVYRNNKYVDLDETIIATLPSPNGIDDKLRENDLEQEFKTTLNKLPKKCRNVFYLSRIKMYKNREIAEELDISIRTVEAHISNALRHFKVH</sequence>
<accession>G0L7I7</accession>
<dbReference type="HOGENOM" id="CLU_047691_4_0_10"/>
<dbReference type="SUPFAM" id="SSF88946">
    <property type="entry name" value="Sigma2 domain of RNA polymerase sigma factors"/>
    <property type="match status" value="1"/>
</dbReference>
<dbReference type="GO" id="GO:0016987">
    <property type="term" value="F:sigma factor activity"/>
    <property type="evidence" value="ECO:0007669"/>
    <property type="project" value="UniProtKB-KW"/>
</dbReference>
<feature type="domain" description="RNA polymerase sigma-70 region 2" evidence="5">
    <location>
        <begin position="26"/>
        <end position="90"/>
    </location>
</feature>
<keyword evidence="8" id="KW-1185">Reference proteome</keyword>
<organism evidence="7 8">
    <name type="scientific">Zobellia galactanivorans (strain DSM 12802 / CCUG 47099 / CIP 106680 / NCIMB 13871 / Dsij)</name>
    <dbReference type="NCBI Taxonomy" id="63186"/>
    <lineage>
        <taxon>Bacteria</taxon>
        <taxon>Pseudomonadati</taxon>
        <taxon>Bacteroidota</taxon>
        <taxon>Flavobacteriia</taxon>
        <taxon>Flavobacteriales</taxon>
        <taxon>Flavobacteriaceae</taxon>
        <taxon>Zobellia</taxon>
    </lineage>
</organism>
<evidence type="ECO:0000313" key="7">
    <source>
        <dbReference type="EMBL" id="CAZ98086.1"/>
    </source>
</evidence>
<evidence type="ECO:0000256" key="3">
    <source>
        <dbReference type="ARBA" id="ARBA00023082"/>
    </source>
</evidence>
<dbReference type="InterPro" id="IPR013324">
    <property type="entry name" value="RNA_pol_sigma_r3/r4-like"/>
</dbReference>
<keyword evidence="3" id="KW-0731">Sigma factor</keyword>
<dbReference type="Gene3D" id="1.10.10.10">
    <property type="entry name" value="Winged helix-like DNA-binding domain superfamily/Winged helix DNA-binding domain"/>
    <property type="match status" value="1"/>
</dbReference>
<dbReference type="InterPro" id="IPR036388">
    <property type="entry name" value="WH-like_DNA-bd_sf"/>
</dbReference>
<dbReference type="Proteomes" id="UP000008898">
    <property type="component" value="Chromosome"/>
</dbReference>
<evidence type="ECO:0000256" key="1">
    <source>
        <dbReference type="ARBA" id="ARBA00010641"/>
    </source>
</evidence>
<dbReference type="Pfam" id="PF08281">
    <property type="entry name" value="Sigma70_r4_2"/>
    <property type="match status" value="1"/>
</dbReference>
<protein>
    <submittedName>
        <fullName evidence="7">RNA polymerase ECF-type sigma factor</fullName>
    </submittedName>
</protein>
<dbReference type="SUPFAM" id="SSF88659">
    <property type="entry name" value="Sigma3 and sigma4 domains of RNA polymerase sigma factors"/>
    <property type="match status" value="1"/>
</dbReference>
<dbReference type="STRING" id="63186.ZOBELLIA_3948"/>
<dbReference type="EMBL" id="FP476056">
    <property type="protein sequence ID" value="CAZ98086.1"/>
    <property type="molecule type" value="Genomic_DNA"/>
</dbReference>
<dbReference type="NCBIfam" id="TIGR02937">
    <property type="entry name" value="sigma70-ECF"/>
    <property type="match status" value="1"/>
</dbReference>
<dbReference type="Pfam" id="PF04542">
    <property type="entry name" value="Sigma70_r2"/>
    <property type="match status" value="1"/>
</dbReference>
<dbReference type="RefSeq" id="WP_013995276.1">
    <property type="nucleotide sequence ID" value="NC_015844.1"/>
</dbReference>
<evidence type="ECO:0000313" key="8">
    <source>
        <dbReference type="Proteomes" id="UP000008898"/>
    </source>
</evidence>
<evidence type="ECO:0000256" key="4">
    <source>
        <dbReference type="ARBA" id="ARBA00023163"/>
    </source>
</evidence>
<reference evidence="7 8" key="2">
    <citation type="journal article" date="2012" name="Environ. Microbiol.">
        <title>Characterization of the first alginolytic operons in a marine bacterium: from their emergence in marine Flavobacteriia to their independent transfers to marine Proteobacteria and human gut Bacteroides.</title>
        <authorList>
            <person name="Thomas F."/>
            <person name="Barbeyron T."/>
            <person name="Tonon T."/>
            <person name="Genicot S."/>
            <person name="Czjzek M."/>
            <person name="Michel G."/>
        </authorList>
    </citation>
    <scope>NUCLEOTIDE SEQUENCE [LARGE SCALE GENOMIC DNA]</scope>
    <source>
        <strain evidence="8">DSM 12802 / CCUG 47099 / CIP 106680 / NCIMB 13871 / Dsij</strain>
    </source>
</reference>
<proteinExistence type="inferred from homology"/>
<dbReference type="Gene3D" id="1.10.1740.10">
    <property type="match status" value="1"/>
</dbReference>
<dbReference type="InterPro" id="IPR013325">
    <property type="entry name" value="RNA_pol_sigma_r2"/>
</dbReference>
<dbReference type="OrthoDB" id="665981at2"/>
<dbReference type="InterPro" id="IPR014284">
    <property type="entry name" value="RNA_pol_sigma-70_dom"/>
</dbReference>
<dbReference type="PANTHER" id="PTHR43133:SF46">
    <property type="entry name" value="RNA POLYMERASE SIGMA-70 FACTOR ECF SUBFAMILY"/>
    <property type="match status" value="1"/>
</dbReference>
<dbReference type="NCBIfam" id="TIGR02985">
    <property type="entry name" value="Sig70_bacteroi1"/>
    <property type="match status" value="1"/>
</dbReference>